<keyword evidence="5 10" id="KW-0444">Lipid biosynthesis</keyword>
<evidence type="ECO:0000256" key="7">
    <source>
        <dbReference type="ARBA" id="ARBA00023098"/>
    </source>
</evidence>
<dbReference type="GO" id="GO:0005737">
    <property type="term" value="C:cytoplasm"/>
    <property type="evidence" value="ECO:0007669"/>
    <property type="project" value="UniProtKB-SubCell"/>
</dbReference>
<evidence type="ECO:0000313" key="13">
    <source>
        <dbReference type="Proteomes" id="UP000050465"/>
    </source>
</evidence>
<feature type="compositionally biased region" description="Polar residues" evidence="11">
    <location>
        <begin position="35"/>
        <end position="72"/>
    </location>
</feature>
<proteinExistence type="inferred from homology"/>
<keyword evidence="7 10" id="KW-0443">Lipid metabolism</keyword>
<evidence type="ECO:0000256" key="3">
    <source>
        <dbReference type="ARBA" id="ARBA00009174"/>
    </source>
</evidence>
<dbReference type="InterPro" id="IPR029069">
    <property type="entry name" value="HotDog_dom_sf"/>
</dbReference>
<name>A0A0P8BKD9_9CYAN</name>
<evidence type="ECO:0000256" key="5">
    <source>
        <dbReference type="ARBA" id="ARBA00022516"/>
    </source>
</evidence>
<evidence type="ECO:0000256" key="4">
    <source>
        <dbReference type="ARBA" id="ARBA00022490"/>
    </source>
</evidence>
<reference evidence="12 13" key="1">
    <citation type="submission" date="2015-09" db="EMBL/GenBank/DDBJ databases">
        <title>Identification and resolution of microdiversity through metagenomic sequencing of parallel consortia.</title>
        <authorList>
            <person name="Nelson W.C."/>
            <person name="Romine M.F."/>
            <person name="Lindemann S.R."/>
        </authorList>
    </citation>
    <scope>NUCLEOTIDE SEQUENCE [LARGE SCALE GENOMIC DNA]</scope>
    <source>
        <strain evidence="12">Ana</strain>
    </source>
</reference>
<organism evidence="12 13">
    <name type="scientific">Phormidesmis priestleyi Ana</name>
    <dbReference type="NCBI Taxonomy" id="1666911"/>
    <lineage>
        <taxon>Bacteria</taxon>
        <taxon>Bacillati</taxon>
        <taxon>Cyanobacteriota</taxon>
        <taxon>Cyanophyceae</taxon>
        <taxon>Leptolyngbyales</taxon>
        <taxon>Leptolyngbyaceae</taxon>
        <taxon>Phormidesmis</taxon>
    </lineage>
</organism>
<dbReference type="GO" id="GO:0019171">
    <property type="term" value="F:(3R)-hydroxyacyl-[acyl-carrier-protein] dehydratase activity"/>
    <property type="evidence" value="ECO:0007669"/>
    <property type="project" value="UniProtKB-EC"/>
</dbReference>
<keyword evidence="4 10" id="KW-0963">Cytoplasm</keyword>
<dbReference type="GO" id="GO:0009245">
    <property type="term" value="P:lipid A biosynthetic process"/>
    <property type="evidence" value="ECO:0007669"/>
    <property type="project" value="UniProtKB-UniRule"/>
</dbReference>
<dbReference type="InterPro" id="IPR010084">
    <property type="entry name" value="FabZ"/>
</dbReference>
<dbReference type="FunFam" id="3.10.129.10:FF:000001">
    <property type="entry name" value="3-hydroxyacyl-[acyl-carrier-protein] dehydratase FabZ"/>
    <property type="match status" value="1"/>
</dbReference>
<evidence type="ECO:0000256" key="1">
    <source>
        <dbReference type="ARBA" id="ARBA00001055"/>
    </source>
</evidence>
<accession>A0A0P8BKD9</accession>
<dbReference type="EMBL" id="LJZR01000022">
    <property type="protein sequence ID" value="KPQ34180.1"/>
    <property type="molecule type" value="Genomic_DNA"/>
</dbReference>
<sequence length="219" mass="23633">MAKDSQSYWPKLNGLLLAATTLKLPMPTRAPASADSAQSVSPQEGSKNAENNGQAPSAENSTDSALISATDTPPAKTTYTLEEIQQLLPHRYPFALVDRITEYVAGERAVGLKNVTFNEPHFQGHFPGRPIMPGVLIVEAMAQVGGIVLSQVPGIDGRLCVFAGIDKVKFRRPVVPGDQLIITTEMITIKRLRFGKMKSRAVVDGQLACEGTLMFSVLD</sequence>
<evidence type="ECO:0000256" key="6">
    <source>
        <dbReference type="ARBA" id="ARBA00022556"/>
    </source>
</evidence>
<dbReference type="STRING" id="1666911.HLUCCA11_15640"/>
<dbReference type="NCBIfam" id="NF000582">
    <property type="entry name" value="PRK00006.1"/>
    <property type="match status" value="1"/>
</dbReference>
<dbReference type="InterPro" id="IPR013114">
    <property type="entry name" value="FabA_FabZ"/>
</dbReference>
<dbReference type="EC" id="4.2.1.59" evidence="10"/>
<dbReference type="Pfam" id="PF07977">
    <property type="entry name" value="FabA"/>
    <property type="match status" value="1"/>
</dbReference>
<keyword evidence="8 10" id="KW-0456">Lyase</keyword>
<comment type="caution">
    <text evidence="12">The sequence shown here is derived from an EMBL/GenBank/DDBJ whole genome shotgun (WGS) entry which is preliminary data.</text>
</comment>
<feature type="region of interest" description="Disordered" evidence="11">
    <location>
        <begin position="27"/>
        <end position="72"/>
    </location>
</feature>
<keyword evidence="6 10" id="KW-0441">Lipid A biosynthesis</keyword>
<comment type="subcellular location">
    <subcellularLocation>
        <location evidence="2 10">Cytoplasm</location>
    </subcellularLocation>
</comment>
<evidence type="ECO:0000256" key="8">
    <source>
        <dbReference type="ARBA" id="ARBA00023239"/>
    </source>
</evidence>
<dbReference type="GO" id="GO:0016020">
    <property type="term" value="C:membrane"/>
    <property type="evidence" value="ECO:0007669"/>
    <property type="project" value="GOC"/>
</dbReference>
<dbReference type="AlphaFoldDB" id="A0A0P8BKD9"/>
<comment type="function">
    <text evidence="9 10">Involved in unsaturated fatty acids biosynthesis. Catalyzes the dehydration of short chain beta-hydroxyacyl-ACPs and long chain saturated and unsaturated beta-hydroxyacyl-ACPs.</text>
</comment>
<dbReference type="Proteomes" id="UP000050465">
    <property type="component" value="Unassembled WGS sequence"/>
</dbReference>
<feature type="active site" evidence="10">
    <location>
        <position position="125"/>
    </location>
</feature>
<gene>
    <name evidence="10 12" type="primary">fabZ</name>
    <name evidence="12" type="ORF">HLUCCA11_15640</name>
</gene>
<dbReference type="SUPFAM" id="SSF54637">
    <property type="entry name" value="Thioesterase/thiol ester dehydrase-isomerase"/>
    <property type="match status" value="1"/>
</dbReference>
<dbReference type="HAMAP" id="MF_00406">
    <property type="entry name" value="FabZ"/>
    <property type="match status" value="1"/>
</dbReference>
<evidence type="ECO:0000256" key="2">
    <source>
        <dbReference type="ARBA" id="ARBA00004496"/>
    </source>
</evidence>
<evidence type="ECO:0000313" key="12">
    <source>
        <dbReference type="EMBL" id="KPQ34180.1"/>
    </source>
</evidence>
<evidence type="ECO:0000256" key="11">
    <source>
        <dbReference type="SAM" id="MobiDB-lite"/>
    </source>
</evidence>
<comment type="catalytic activity">
    <reaction evidence="1 10">
        <text>a (3R)-hydroxyacyl-[ACP] = a (2E)-enoyl-[ACP] + H2O</text>
        <dbReference type="Rhea" id="RHEA:13097"/>
        <dbReference type="Rhea" id="RHEA-COMP:9925"/>
        <dbReference type="Rhea" id="RHEA-COMP:9945"/>
        <dbReference type="ChEBI" id="CHEBI:15377"/>
        <dbReference type="ChEBI" id="CHEBI:78784"/>
        <dbReference type="ChEBI" id="CHEBI:78827"/>
        <dbReference type="EC" id="4.2.1.59"/>
    </reaction>
</comment>
<comment type="similarity">
    <text evidence="3 10">Belongs to the thioester dehydratase family. FabZ subfamily.</text>
</comment>
<dbReference type="NCBIfam" id="TIGR01750">
    <property type="entry name" value="fabZ"/>
    <property type="match status" value="1"/>
</dbReference>
<dbReference type="PATRIC" id="fig|1666911.3.peg.783"/>
<dbReference type="CDD" id="cd01288">
    <property type="entry name" value="FabZ"/>
    <property type="match status" value="1"/>
</dbReference>
<dbReference type="Gene3D" id="3.10.129.10">
    <property type="entry name" value="Hotdog Thioesterase"/>
    <property type="match status" value="1"/>
</dbReference>
<evidence type="ECO:0000256" key="10">
    <source>
        <dbReference type="HAMAP-Rule" id="MF_00406"/>
    </source>
</evidence>
<dbReference type="GO" id="GO:0006633">
    <property type="term" value="P:fatty acid biosynthetic process"/>
    <property type="evidence" value="ECO:0007669"/>
    <property type="project" value="UniProtKB-UniRule"/>
</dbReference>
<protein>
    <recommendedName>
        <fullName evidence="10">3-hydroxyacyl-[acyl-carrier-protein] dehydratase FabZ</fullName>
        <ecNumber evidence="10">4.2.1.59</ecNumber>
    </recommendedName>
    <alternativeName>
        <fullName evidence="10">(3R)-hydroxymyristoyl-[acyl-carrier-protein] dehydratase</fullName>
        <shortName evidence="10">(3R)-hydroxymyristoyl-ACP dehydrase</shortName>
    </alternativeName>
    <alternativeName>
        <fullName evidence="10">Beta-hydroxyacyl-ACP dehydratase</fullName>
    </alternativeName>
</protein>
<dbReference type="PANTHER" id="PTHR30272:SF1">
    <property type="entry name" value="3-HYDROXYACYL-[ACYL-CARRIER-PROTEIN] DEHYDRATASE"/>
    <property type="match status" value="1"/>
</dbReference>
<dbReference type="PANTHER" id="PTHR30272">
    <property type="entry name" value="3-HYDROXYACYL-[ACYL-CARRIER-PROTEIN] DEHYDRATASE"/>
    <property type="match status" value="1"/>
</dbReference>
<evidence type="ECO:0000256" key="9">
    <source>
        <dbReference type="ARBA" id="ARBA00025049"/>
    </source>
</evidence>